<evidence type="ECO:0000313" key="4">
    <source>
        <dbReference type="Proteomes" id="UP000298030"/>
    </source>
</evidence>
<name>A0A4Y7U1P3_COPMI</name>
<evidence type="ECO:0000256" key="2">
    <source>
        <dbReference type="SAM" id="MobiDB-lite"/>
    </source>
</evidence>
<dbReference type="Proteomes" id="UP000298030">
    <property type="component" value="Unassembled WGS sequence"/>
</dbReference>
<dbReference type="SUPFAM" id="SSF50494">
    <property type="entry name" value="Trypsin-like serine proteases"/>
    <property type="match status" value="1"/>
</dbReference>
<comment type="caution">
    <text evidence="3">The sequence shown here is derived from an EMBL/GenBank/DDBJ whole genome shotgun (WGS) entry which is preliminary data.</text>
</comment>
<feature type="compositionally biased region" description="Acidic residues" evidence="2">
    <location>
        <begin position="158"/>
        <end position="176"/>
    </location>
</feature>
<sequence>MSGPPGIADDDRLDDFVDILKPDQQRSEKTRERALPSNESDSDEDSSDSVSTVTTVESSPYEVPIYEAHHYYAGVSPNGRGPKLVYRTSSDIFKEPSGPEAYGRLMKMDAVPGDHGFGAVVKWETVRDGAVNLLDRRNIKVTSVDFVRFSWPIKEPDQEIDEDEDEDEDEDNEDNEDGKYDYNCLPIIQTRHVTNPTIWIGVLPDTLTATAAHESAKDIRAFLDELQVQDIDIAFRESTYNLLHGHGPALFPPVDQDNVLEKFISNVSVTLGLPIAGLKTTMQGTLGPYFHVGKKLYAITARHNLLLLDGDNDEYEYHGSGPKKEVVVMGEEAFKGYLDSVCVWMKTLEYSVDILQRRINTLTRMVADGINITQSQANLEENEAELARQQTRIATLRNFKVDMDKNWSKPKDRVIGFVSWAPPIGLGVPPHRYTRDLCVVELYKDKFKHMIGNVLSLGSEYQPFEIMSLLHDGVDIASEIKYPEEGLLHLHGMLSAEQVNTPNHLHLQGKNICRVLKRGPTTQLTVGTLTGFRSFVRRYSLAGNMESLELPILLHEKESGTFSKGGDSGSLIVSAHGEFVGLLSGGSGSGSDGSDITYATLFEWVWELVCAKFPSASLYFNDLKAPVIPQTSPTSASRR</sequence>
<organism evidence="3 4">
    <name type="scientific">Coprinellus micaceus</name>
    <name type="common">Glistening ink-cap mushroom</name>
    <name type="synonym">Coprinus micaceus</name>
    <dbReference type="NCBI Taxonomy" id="71717"/>
    <lineage>
        <taxon>Eukaryota</taxon>
        <taxon>Fungi</taxon>
        <taxon>Dikarya</taxon>
        <taxon>Basidiomycota</taxon>
        <taxon>Agaricomycotina</taxon>
        <taxon>Agaricomycetes</taxon>
        <taxon>Agaricomycetidae</taxon>
        <taxon>Agaricales</taxon>
        <taxon>Agaricineae</taxon>
        <taxon>Psathyrellaceae</taxon>
        <taxon>Coprinellus</taxon>
    </lineage>
</organism>
<dbReference type="OrthoDB" id="5424209at2759"/>
<protein>
    <submittedName>
        <fullName evidence="3">Uncharacterized protein</fullName>
    </submittedName>
</protein>
<proteinExistence type="predicted"/>
<feature type="compositionally biased region" description="Basic and acidic residues" evidence="2">
    <location>
        <begin position="14"/>
        <end position="34"/>
    </location>
</feature>
<feature type="region of interest" description="Disordered" evidence="2">
    <location>
        <begin position="1"/>
        <end position="57"/>
    </location>
</feature>
<dbReference type="EMBL" id="QPFP01000001">
    <property type="protein sequence ID" value="TEB40161.1"/>
    <property type="molecule type" value="Genomic_DNA"/>
</dbReference>
<feature type="coiled-coil region" evidence="1">
    <location>
        <begin position="370"/>
        <end position="399"/>
    </location>
</feature>
<evidence type="ECO:0000313" key="3">
    <source>
        <dbReference type="EMBL" id="TEB40161.1"/>
    </source>
</evidence>
<accession>A0A4Y7U1P3</accession>
<keyword evidence="4" id="KW-1185">Reference proteome</keyword>
<feature type="compositionally biased region" description="Low complexity" evidence="2">
    <location>
        <begin position="48"/>
        <end position="57"/>
    </location>
</feature>
<feature type="region of interest" description="Disordered" evidence="2">
    <location>
        <begin position="155"/>
        <end position="181"/>
    </location>
</feature>
<evidence type="ECO:0000256" key="1">
    <source>
        <dbReference type="SAM" id="Coils"/>
    </source>
</evidence>
<keyword evidence="1" id="KW-0175">Coiled coil</keyword>
<dbReference type="AlphaFoldDB" id="A0A4Y7U1P3"/>
<dbReference type="InterPro" id="IPR009003">
    <property type="entry name" value="Peptidase_S1_PA"/>
</dbReference>
<reference evidence="3 4" key="1">
    <citation type="journal article" date="2019" name="Nat. Ecol. Evol.">
        <title>Megaphylogeny resolves global patterns of mushroom evolution.</title>
        <authorList>
            <person name="Varga T."/>
            <person name="Krizsan K."/>
            <person name="Foldi C."/>
            <person name="Dima B."/>
            <person name="Sanchez-Garcia M."/>
            <person name="Sanchez-Ramirez S."/>
            <person name="Szollosi G.J."/>
            <person name="Szarkandi J.G."/>
            <person name="Papp V."/>
            <person name="Albert L."/>
            <person name="Andreopoulos W."/>
            <person name="Angelini C."/>
            <person name="Antonin V."/>
            <person name="Barry K.W."/>
            <person name="Bougher N.L."/>
            <person name="Buchanan P."/>
            <person name="Buyck B."/>
            <person name="Bense V."/>
            <person name="Catcheside P."/>
            <person name="Chovatia M."/>
            <person name="Cooper J."/>
            <person name="Damon W."/>
            <person name="Desjardin D."/>
            <person name="Finy P."/>
            <person name="Geml J."/>
            <person name="Haridas S."/>
            <person name="Hughes K."/>
            <person name="Justo A."/>
            <person name="Karasinski D."/>
            <person name="Kautmanova I."/>
            <person name="Kiss B."/>
            <person name="Kocsube S."/>
            <person name="Kotiranta H."/>
            <person name="LaButti K.M."/>
            <person name="Lechner B.E."/>
            <person name="Liimatainen K."/>
            <person name="Lipzen A."/>
            <person name="Lukacs Z."/>
            <person name="Mihaltcheva S."/>
            <person name="Morgado L.N."/>
            <person name="Niskanen T."/>
            <person name="Noordeloos M.E."/>
            <person name="Ohm R.A."/>
            <person name="Ortiz-Santana B."/>
            <person name="Ovrebo C."/>
            <person name="Racz N."/>
            <person name="Riley R."/>
            <person name="Savchenko A."/>
            <person name="Shiryaev A."/>
            <person name="Soop K."/>
            <person name="Spirin V."/>
            <person name="Szebenyi C."/>
            <person name="Tomsovsky M."/>
            <person name="Tulloss R.E."/>
            <person name="Uehling J."/>
            <person name="Grigoriev I.V."/>
            <person name="Vagvolgyi C."/>
            <person name="Papp T."/>
            <person name="Martin F.M."/>
            <person name="Miettinen O."/>
            <person name="Hibbett D.S."/>
            <person name="Nagy L.G."/>
        </authorList>
    </citation>
    <scope>NUCLEOTIDE SEQUENCE [LARGE SCALE GENOMIC DNA]</scope>
    <source>
        <strain evidence="3 4">FP101781</strain>
    </source>
</reference>
<gene>
    <name evidence="3" type="ORF">FA13DRAFT_1724389</name>
</gene>